<protein>
    <recommendedName>
        <fullName evidence="4">Aminoglycoside phosphotransferase domain-containing protein</fullName>
    </recommendedName>
</protein>
<comment type="caution">
    <text evidence="1">The sequence shown here is derived from an EMBL/GenBank/DDBJ whole genome shotgun (WGS) entry which is preliminary data.</text>
</comment>
<evidence type="ECO:0000313" key="2">
    <source>
        <dbReference type="EMBL" id="KAK0474219.1"/>
    </source>
</evidence>
<dbReference type="InterPro" id="IPR011009">
    <property type="entry name" value="Kinase-like_dom_sf"/>
</dbReference>
<evidence type="ECO:0000313" key="1">
    <source>
        <dbReference type="EMBL" id="KAK0472349.1"/>
    </source>
</evidence>
<dbReference type="PANTHER" id="PTHR21310">
    <property type="entry name" value="AMINOGLYCOSIDE PHOSPHOTRANSFERASE-RELATED-RELATED"/>
    <property type="match status" value="1"/>
</dbReference>
<dbReference type="Proteomes" id="UP001175227">
    <property type="component" value="Unassembled WGS sequence"/>
</dbReference>
<keyword evidence="3" id="KW-1185">Reference proteome</keyword>
<dbReference type="PANTHER" id="PTHR21310:SF39">
    <property type="entry name" value="AMINOGLYCOSIDE PHOSPHOTRANSFERASE DOMAIN-CONTAINING PROTEIN"/>
    <property type="match status" value="1"/>
</dbReference>
<evidence type="ECO:0008006" key="4">
    <source>
        <dbReference type="Google" id="ProtNLM"/>
    </source>
</evidence>
<reference evidence="1" key="1">
    <citation type="submission" date="2023-06" db="EMBL/GenBank/DDBJ databases">
        <authorList>
            <consortium name="Lawrence Berkeley National Laboratory"/>
            <person name="Ahrendt S."/>
            <person name="Sahu N."/>
            <person name="Indic B."/>
            <person name="Wong-Bajracharya J."/>
            <person name="Merenyi Z."/>
            <person name="Ke H.-M."/>
            <person name="Monk M."/>
            <person name="Kocsube S."/>
            <person name="Drula E."/>
            <person name="Lipzen A."/>
            <person name="Balint B."/>
            <person name="Henrissat B."/>
            <person name="Andreopoulos B."/>
            <person name="Martin F.M."/>
            <person name="Harder C.B."/>
            <person name="Rigling D."/>
            <person name="Ford K.L."/>
            <person name="Foster G.D."/>
            <person name="Pangilinan J."/>
            <person name="Papanicolaou A."/>
            <person name="Barry K."/>
            <person name="LaButti K."/>
            <person name="Viragh M."/>
            <person name="Koriabine M."/>
            <person name="Yan M."/>
            <person name="Riley R."/>
            <person name="Champramary S."/>
            <person name="Plett K.L."/>
            <person name="Tsai I.J."/>
            <person name="Slot J."/>
            <person name="Sipos G."/>
            <person name="Plett J."/>
            <person name="Nagy L.G."/>
            <person name="Grigoriev I.V."/>
        </authorList>
    </citation>
    <scope>NUCLEOTIDE SEQUENCE</scope>
    <source>
        <strain evidence="1">ICMP 16352</strain>
    </source>
</reference>
<name>A0AA39U7G5_9AGAR</name>
<evidence type="ECO:0000313" key="3">
    <source>
        <dbReference type="Proteomes" id="UP001175227"/>
    </source>
</evidence>
<proteinExistence type="predicted"/>
<dbReference type="Gene3D" id="3.90.1200.10">
    <property type="match status" value="1"/>
</dbReference>
<dbReference type="SUPFAM" id="SSF56112">
    <property type="entry name" value="Protein kinase-like (PK-like)"/>
    <property type="match status" value="1"/>
</dbReference>
<dbReference type="AlphaFoldDB" id="A0AA39U7G5"/>
<organism evidence="1 3">
    <name type="scientific">Armillaria novae-zelandiae</name>
    <dbReference type="NCBI Taxonomy" id="153914"/>
    <lineage>
        <taxon>Eukaryota</taxon>
        <taxon>Fungi</taxon>
        <taxon>Dikarya</taxon>
        <taxon>Basidiomycota</taxon>
        <taxon>Agaricomycotina</taxon>
        <taxon>Agaricomycetes</taxon>
        <taxon>Agaricomycetidae</taxon>
        <taxon>Agaricales</taxon>
        <taxon>Marasmiineae</taxon>
        <taxon>Physalacriaceae</taxon>
        <taxon>Armillaria</taxon>
    </lineage>
</organism>
<sequence>MIPKCILTVFYTAVIAVADLLLACFGPKGRLPYRNSADVDEKTDEELLDQCISVPRDEWDASSCPHRLTPDVLVKVVRGFTAGWPSEALAQDLVKNRTNIPVPPIRRVVKVDSSQSIIVMDFIPGITLAAAWPTMGFWQKIRIAFTLRSYVRQLRSITHTRSRIPGPVLDGDQPGRCYASRIFGPIKSVKGPFATSAEFIKLFNNAMDVAALARLSVHQGPLPDDGTLVYSHIDLALRNLILGEDGQLWLIDFATAGFYPRWFEYVNMVIDARCEGGPEYDSMWWAIIPFVADPYFRIYDWVSRVSPECL</sequence>
<accession>A0AA39U7G5</accession>
<gene>
    <name evidence="2" type="ORF">IW261DRAFT_1499450</name>
    <name evidence="1" type="ORF">IW261DRAFT_1508245</name>
</gene>
<dbReference type="EMBL" id="JAUEPR010000028">
    <property type="protein sequence ID" value="KAK0474219.1"/>
    <property type="molecule type" value="Genomic_DNA"/>
</dbReference>
<dbReference type="EMBL" id="JAUEPR010000041">
    <property type="protein sequence ID" value="KAK0472349.1"/>
    <property type="molecule type" value="Genomic_DNA"/>
</dbReference>
<dbReference type="InterPro" id="IPR051678">
    <property type="entry name" value="AGP_Transferase"/>
</dbReference>